<feature type="repeat" description="ANK" evidence="3">
    <location>
        <begin position="1041"/>
        <end position="1087"/>
    </location>
</feature>
<proteinExistence type="predicted"/>
<dbReference type="Pfam" id="PF13637">
    <property type="entry name" value="Ank_4"/>
    <property type="match status" value="1"/>
</dbReference>
<feature type="domain" description="Nucleoside phosphorylase" evidence="5">
    <location>
        <begin position="290"/>
        <end position="378"/>
    </location>
</feature>
<feature type="domain" description="Nucleoside phosphorylase" evidence="5">
    <location>
        <begin position="54"/>
        <end position="200"/>
    </location>
</feature>
<evidence type="ECO:0000259" key="6">
    <source>
        <dbReference type="Pfam" id="PF22939"/>
    </source>
</evidence>
<organism evidence="9 10">
    <name type="scientific">Chaetomium fimeti</name>
    <dbReference type="NCBI Taxonomy" id="1854472"/>
    <lineage>
        <taxon>Eukaryota</taxon>
        <taxon>Fungi</taxon>
        <taxon>Dikarya</taxon>
        <taxon>Ascomycota</taxon>
        <taxon>Pezizomycotina</taxon>
        <taxon>Sordariomycetes</taxon>
        <taxon>Sordariomycetidae</taxon>
        <taxon>Sordariales</taxon>
        <taxon>Chaetomiaceae</taxon>
        <taxon>Chaetomium</taxon>
    </lineage>
</organism>
<dbReference type="PANTHER" id="PTHR24126:SF14">
    <property type="entry name" value="ANK_REP_REGION DOMAIN-CONTAINING PROTEIN"/>
    <property type="match status" value="1"/>
</dbReference>
<dbReference type="SUPFAM" id="SSF48403">
    <property type="entry name" value="Ankyrin repeat"/>
    <property type="match status" value="2"/>
</dbReference>
<dbReference type="Gene3D" id="1.25.40.20">
    <property type="entry name" value="Ankyrin repeat-containing domain"/>
    <property type="match status" value="4"/>
</dbReference>
<feature type="repeat" description="ANK" evidence="3">
    <location>
        <begin position="1158"/>
        <end position="1190"/>
    </location>
</feature>
<feature type="repeat" description="ANK" evidence="3">
    <location>
        <begin position="1092"/>
        <end position="1124"/>
    </location>
</feature>
<dbReference type="PROSITE" id="PS50297">
    <property type="entry name" value="ANK_REP_REGION"/>
    <property type="match status" value="9"/>
</dbReference>
<keyword evidence="10" id="KW-1185">Reference proteome</keyword>
<dbReference type="PANTHER" id="PTHR24126">
    <property type="entry name" value="ANKYRIN REPEAT, PH AND SEC7 DOMAIN CONTAINING PROTEIN SECG-RELATED"/>
    <property type="match status" value="1"/>
</dbReference>
<feature type="region of interest" description="Disordered" evidence="4">
    <location>
        <begin position="1"/>
        <end position="44"/>
    </location>
</feature>
<dbReference type="SMART" id="SM00248">
    <property type="entry name" value="ANK"/>
    <property type="match status" value="14"/>
</dbReference>
<dbReference type="InterPro" id="IPR055497">
    <property type="entry name" value="DUF7069"/>
</dbReference>
<feature type="repeat" description="ANK" evidence="3">
    <location>
        <begin position="1295"/>
        <end position="1327"/>
    </location>
</feature>
<evidence type="ECO:0000313" key="9">
    <source>
        <dbReference type="EMBL" id="KAK3292363.1"/>
    </source>
</evidence>
<evidence type="ECO:0000259" key="8">
    <source>
        <dbReference type="Pfam" id="PF24883"/>
    </source>
</evidence>
<evidence type="ECO:0000259" key="7">
    <source>
        <dbReference type="Pfam" id="PF23239"/>
    </source>
</evidence>
<protein>
    <submittedName>
        <fullName evidence="9">Ankyrin repeat-containing domain protein</fullName>
    </submittedName>
</protein>
<dbReference type="GeneID" id="87839448"/>
<dbReference type="InterPro" id="IPR000845">
    <property type="entry name" value="Nucleoside_phosphorylase_d"/>
</dbReference>
<dbReference type="Pfam" id="PF22939">
    <property type="entry name" value="WHD_GPIID"/>
    <property type="match status" value="1"/>
</dbReference>
<evidence type="ECO:0000256" key="4">
    <source>
        <dbReference type="SAM" id="MobiDB-lite"/>
    </source>
</evidence>
<gene>
    <name evidence="9" type="ORF">B0H64DRAFT_376909</name>
</gene>
<keyword evidence="1" id="KW-0677">Repeat</keyword>
<dbReference type="Gene3D" id="3.40.50.1580">
    <property type="entry name" value="Nucleoside phosphorylase domain"/>
    <property type="match status" value="1"/>
</dbReference>
<evidence type="ECO:0000256" key="3">
    <source>
        <dbReference type="PROSITE-ProRule" id="PRU00023"/>
    </source>
</evidence>
<dbReference type="InterPro" id="IPR056884">
    <property type="entry name" value="NPHP3-like_N"/>
</dbReference>
<dbReference type="GO" id="GO:0009116">
    <property type="term" value="P:nucleoside metabolic process"/>
    <property type="evidence" value="ECO:0007669"/>
    <property type="project" value="InterPro"/>
</dbReference>
<reference evidence="9" key="1">
    <citation type="journal article" date="2023" name="Mol. Phylogenet. Evol.">
        <title>Genome-scale phylogeny and comparative genomics of the fungal order Sordariales.</title>
        <authorList>
            <person name="Hensen N."/>
            <person name="Bonometti L."/>
            <person name="Westerberg I."/>
            <person name="Brannstrom I.O."/>
            <person name="Guillou S."/>
            <person name="Cros-Aarteil S."/>
            <person name="Calhoun S."/>
            <person name="Haridas S."/>
            <person name="Kuo A."/>
            <person name="Mondo S."/>
            <person name="Pangilinan J."/>
            <person name="Riley R."/>
            <person name="LaButti K."/>
            <person name="Andreopoulos B."/>
            <person name="Lipzen A."/>
            <person name="Chen C."/>
            <person name="Yan M."/>
            <person name="Daum C."/>
            <person name="Ng V."/>
            <person name="Clum A."/>
            <person name="Steindorff A."/>
            <person name="Ohm R.A."/>
            <person name="Martin F."/>
            <person name="Silar P."/>
            <person name="Natvig D.O."/>
            <person name="Lalanne C."/>
            <person name="Gautier V."/>
            <person name="Ament-Velasquez S.L."/>
            <person name="Kruys A."/>
            <person name="Hutchinson M.I."/>
            <person name="Powell A.J."/>
            <person name="Barry K."/>
            <person name="Miller A.N."/>
            <person name="Grigoriev I.V."/>
            <person name="Debuchy R."/>
            <person name="Gladieux P."/>
            <person name="Hiltunen Thoren M."/>
            <person name="Johannesson H."/>
        </authorList>
    </citation>
    <scope>NUCLEOTIDE SEQUENCE</scope>
    <source>
        <strain evidence="9">CBS 168.71</strain>
    </source>
</reference>
<keyword evidence="2 3" id="KW-0040">ANK repeat</keyword>
<evidence type="ECO:0000256" key="2">
    <source>
        <dbReference type="ARBA" id="ARBA00023043"/>
    </source>
</evidence>
<feature type="repeat" description="ANK" evidence="3">
    <location>
        <begin position="1008"/>
        <end position="1040"/>
    </location>
</feature>
<feature type="repeat" description="ANK" evidence="3">
    <location>
        <begin position="1262"/>
        <end position="1294"/>
    </location>
</feature>
<feature type="repeat" description="ANK" evidence="3">
    <location>
        <begin position="1224"/>
        <end position="1261"/>
    </location>
</feature>
<reference evidence="9" key="2">
    <citation type="submission" date="2023-06" db="EMBL/GenBank/DDBJ databases">
        <authorList>
            <consortium name="Lawrence Berkeley National Laboratory"/>
            <person name="Haridas S."/>
            <person name="Hensen N."/>
            <person name="Bonometti L."/>
            <person name="Westerberg I."/>
            <person name="Brannstrom I.O."/>
            <person name="Guillou S."/>
            <person name="Cros-Aarteil S."/>
            <person name="Calhoun S."/>
            <person name="Kuo A."/>
            <person name="Mondo S."/>
            <person name="Pangilinan J."/>
            <person name="Riley R."/>
            <person name="Labutti K."/>
            <person name="Andreopoulos B."/>
            <person name="Lipzen A."/>
            <person name="Chen C."/>
            <person name="Yanf M."/>
            <person name="Daum C."/>
            <person name="Ng V."/>
            <person name="Clum A."/>
            <person name="Steindorff A."/>
            <person name="Ohm R."/>
            <person name="Martin F."/>
            <person name="Silar P."/>
            <person name="Natvig D."/>
            <person name="Lalanne C."/>
            <person name="Gautier V."/>
            <person name="Ament-Velasquez S.L."/>
            <person name="Kruys A."/>
            <person name="Hutchinson M.I."/>
            <person name="Powell A.J."/>
            <person name="Barry K."/>
            <person name="Miller A.N."/>
            <person name="Grigoriev I.V."/>
            <person name="Debuchy R."/>
            <person name="Gladieux P."/>
            <person name="Thoren M.H."/>
            <person name="Johannesson H."/>
        </authorList>
    </citation>
    <scope>NUCLEOTIDE SEQUENCE</scope>
    <source>
        <strain evidence="9">CBS 168.71</strain>
    </source>
</reference>
<dbReference type="InterPro" id="IPR054471">
    <property type="entry name" value="GPIID_WHD"/>
</dbReference>
<feature type="repeat" description="ANK" evidence="3">
    <location>
        <begin position="1191"/>
        <end position="1223"/>
    </location>
</feature>
<name>A0AAE0H9D4_9PEZI</name>
<comment type="caution">
    <text evidence="9">The sequence shown here is derived from an EMBL/GenBank/DDBJ whole genome shotgun (WGS) entry which is preliminary data.</text>
</comment>
<dbReference type="InterPro" id="IPR036770">
    <property type="entry name" value="Ankyrin_rpt-contain_sf"/>
</dbReference>
<dbReference type="GO" id="GO:0003824">
    <property type="term" value="F:catalytic activity"/>
    <property type="evidence" value="ECO:0007669"/>
    <property type="project" value="InterPro"/>
</dbReference>
<dbReference type="Pfam" id="PF12796">
    <property type="entry name" value="Ank_2"/>
    <property type="match status" value="4"/>
</dbReference>
<dbReference type="SUPFAM" id="SSF53167">
    <property type="entry name" value="Purine and uridine phosphorylases"/>
    <property type="match status" value="1"/>
</dbReference>
<dbReference type="InterPro" id="IPR035994">
    <property type="entry name" value="Nucleoside_phosphorylase_sf"/>
</dbReference>
<feature type="repeat" description="ANK" evidence="3">
    <location>
        <begin position="1125"/>
        <end position="1157"/>
    </location>
</feature>
<evidence type="ECO:0000259" key="5">
    <source>
        <dbReference type="Pfam" id="PF01048"/>
    </source>
</evidence>
<feature type="repeat" description="ANK" evidence="3">
    <location>
        <begin position="1328"/>
        <end position="1361"/>
    </location>
</feature>
<evidence type="ECO:0000256" key="1">
    <source>
        <dbReference type="ARBA" id="ARBA00022737"/>
    </source>
</evidence>
<sequence length="1464" mass="163066">MSDESQPPSPTPGGSPILANPSFGSYVDLSTHRQNKGKREDSFRPAPPCDNFGVAIVCALAIEAAAVLELFEERWDNAGLDRAPADTNSYSFGSIGSHTVVLAHMHSMGKVAAATVAGNLRASFRHLKLVLVVGICGGAPNAPNKPCDDVFLGDVVVSTGVIQYDFGRRFPGGFVRKDTPRHNLSRLSVVADGVLAKLKAAEAGRGREFSRSVSRHLDALQQQLGPDAAYPGREGDRLFQPDYLHKHHELSACLVCTGNAGAVCDDVTEKSCETLGCSQQVSNLVARSPPGHRSQPTVHFGLVASGDTVMRSGRDRDEIARRDGVIAFEMEGAGCWEILRECSCLIIKSVCDYADSHKNKMFQGYAAVVAAATAKALLESWDTPIQLLGRLETVPYMDRKDRNPRRVPGTCEWFVGHELFRNWLRGSQQKDCYQTLWVSADPGCVLPSTQYRTTCYFFFKDDFEDQKTTVNAICCILHQLFTQKPVLFSDAVRTRLKAEGDKLIRSFRALWELLLGVAREEDAGEIICVLDALDECAADDRQILSEALLDQHRTKKATNLKFLLTSRPFGSIRRGFQPPDMAELAVVHLSGESEEEMKQISKEIDIFIEARVQGVAAKLNLDKDEQDMLLRGLLNVPNRTYLWVYLTLDHVERSENISKRKIREAPSQLPKSVDEAYEKILSTSCAPGEARKILHIIVGVERPLTVREMNFALTIRPSHQSYQDVELDSDERFRERLRNICGLFVTVIDSRIYLLHQTAREFLVKADPRRRFSPDSKKRKPQFRWKYSLDPAESHRVLAEICLWNLRLPEILEGTPEIMAKVEPFQDHPELEFDVHRIYARYGQELLAQLRSFMRGYGLLEYSAYFWATHLRALHVGVDKELTQAMVEICDACHQHRPWWFRCQAREHEVRNREFPLYLPLCIADDPATTPLMIASYFGLVPAVQAFLKTKRGQLHAKDTRDKTALVWAAAYCHADVAKVLVDGEARTLWGLEWLRTRKRIIEEADHEQKTPLMWAVEVGSVSVVRLLLDHGANIEARNGNGETPLIRACTWENSDVCRLIRGCSWESLDVLRLLLERGAQVEARSKDRYGRGATPLTAASQFKPADAVRLLIQFGANVNAREPDGMTPLLFALARGREENAKLLLENKADIGLKSMHGDTALALACREGMLDIVKLLLKRGVDINDKSAAGISALSHACQRGREAIVRFLVEKGADIGSRCDEGWTPLRYRMERCNKASKFISIGKFLLDNGADIEARDSHGTSTLAAVARRGNYHAVRWLLENGADPESQNEYGETPLVQAAIAGSDRSVSALLQAGANVNVTAQDGKSALHLVIAYNQEASLVKQLLDRGVDIEYRDKEGRTALSHAAGREGLSAETIVAMLLEKGADIHSKDDQGRTPFVWANANPVGTGIANLLVKHGADIIDVDDVDTMAALSLARSEREKQRWYRLPLDASDSSDSF</sequence>
<dbReference type="Pfam" id="PF24883">
    <property type="entry name" value="NPHP3_N"/>
    <property type="match status" value="1"/>
</dbReference>
<feature type="domain" description="GPI inositol-deacylase winged helix" evidence="6">
    <location>
        <begin position="687"/>
        <end position="767"/>
    </location>
</feature>
<accession>A0AAE0H9D4</accession>
<dbReference type="RefSeq" id="XP_062655877.1">
    <property type="nucleotide sequence ID" value="XM_062802500.1"/>
</dbReference>
<dbReference type="Proteomes" id="UP001278766">
    <property type="component" value="Unassembled WGS sequence"/>
</dbReference>
<feature type="domain" description="DUF7069" evidence="7">
    <location>
        <begin position="600"/>
        <end position="653"/>
    </location>
</feature>
<dbReference type="Pfam" id="PF23239">
    <property type="entry name" value="DUF7069"/>
    <property type="match status" value="1"/>
</dbReference>
<dbReference type="InterPro" id="IPR002110">
    <property type="entry name" value="Ankyrin_rpt"/>
</dbReference>
<dbReference type="Pfam" id="PF01048">
    <property type="entry name" value="PNP_UDP_1"/>
    <property type="match status" value="2"/>
</dbReference>
<feature type="repeat" description="ANK" evidence="3">
    <location>
        <begin position="1362"/>
        <end position="1397"/>
    </location>
</feature>
<feature type="domain" description="Nephrocystin 3-like N-terminal" evidence="8">
    <location>
        <begin position="409"/>
        <end position="567"/>
    </location>
</feature>
<dbReference type="EMBL" id="JAUEPN010000007">
    <property type="protein sequence ID" value="KAK3292363.1"/>
    <property type="molecule type" value="Genomic_DNA"/>
</dbReference>
<evidence type="ECO:0000313" key="10">
    <source>
        <dbReference type="Proteomes" id="UP001278766"/>
    </source>
</evidence>
<dbReference type="PROSITE" id="PS50088">
    <property type="entry name" value="ANK_REPEAT"/>
    <property type="match status" value="11"/>
</dbReference>